<feature type="coiled-coil region" evidence="6">
    <location>
        <begin position="44"/>
        <end position="71"/>
    </location>
</feature>
<proteinExistence type="inferred from homology"/>
<reference evidence="8" key="2">
    <citation type="submission" date="2021-01" db="UniProtKB">
        <authorList>
            <consortium name="EnsemblPlants"/>
        </authorList>
    </citation>
    <scope>IDENTIFICATION</scope>
</reference>
<keyword evidence="9" id="KW-1185">Reference proteome</keyword>
<evidence type="ECO:0000256" key="3">
    <source>
        <dbReference type="ARBA" id="ARBA00022782"/>
    </source>
</evidence>
<keyword evidence="4 5" id="KW-0287">Flowering</keyword>
<dbReference type="PANTHER" id="PTHR31791:SF10">
    <property type="entry name" value="FRIGIDA-LIKE PROTEIN"/>
    <property type="match status" value="1"/>
</dbReference>
<evidence type="ECO:0000256" key="7">
    <source>
        <dbReference type="SAM" id="MobiDB-lite"/>
    </source>
</evidence>
<dbReference type="Pfam" id="PF07899">
    <property type="entry name" value="Frigida"/>
    <property type="match status" value="2"/>
</dbReference>
<evidence type="ECO:0000256" key="6">
    <source>
        <dbReference type="SAM" id="Coils"/>
    </source>
</evidence>
<dbReference type="Gramene" id="QL02p085596:mrna">
    <property type="protein sequence ID" value="QL02p085596:mrna"/>
    <property type="gene ID" value="QL02p085596"/>
</dbReference>
<evidence type="ECO:0000256" key="4">
    <source>
        <dbReference type="ARBA" id="ARBA00023089"/>
    </source>
</evidence>
<evidence type="ECO:0000256" key="2">
    <source>
        <dbReference type="ARBA" id="ARBA00022473"/>
    </source>
</evidence>
<dbReference type="InParanoid" id="A0A7N2L011"/>
<organism evidence="8 9">
    <name type="scientific">Quercus lobata</name>
    <name type="common">Valley oak</name>
    <dbReference type="NCBI Taxonomy" id="97700"/>
    <lineage>
        <taxon>Eukaryota</taxon>
        <taxon>Viridiplantae</taxon>
        <taxon>Streptophyta</taxon>
        <taxon>Embryophyta</taxon>
        <taxon>Tracheophyta</taxon>
        <taxon>Spermatophyta</taxon>
        <taxon>Magnoliopsida</taxon>
        <taxon>eudicotyledons</taxon>
        <taxon>Gunneridae</taxon>
        <taxon>Pentapetalae</taxon>
        <taxon>rosids</taxon>
        <taxon>fabids</taxon>
        <taxon>Fagales</taxon>
        <taxon>Fagaceae</taxon>
        <taxon>Quercus</taxon>
    </lineage>
</organism>
<dbReference type="AlphaFoldDB" id="A0A7N2L011"/>
<protein>
    <recommendedName>
        <fullName evidence="5">FRIGIDA-like protein</fullName>
    </recommendedName>
</protein>
<feature type="region of interest" description="Disordered" evidence="7">
    <location>
        <begin position="398"/>
        <end position="485"/>
    </location>
</feature>
<evidence type="ECO:0000313" key="8">
    <source>
        <dbReference type="EnsemblPlants" id="QL02p085596:mrna"/>
    </source>
</evidence>
<evidence type="ECO:0000256" key="5">
    <source>
        <dbReference type="RuleBase" id="RU364012"/>
    </source>
</evidence>
<dbReference type="EnsemblPlants" id="QL02p085596:mrna">
    <property type="protein sequence ID" value="QL02p085596:mrna"/>
    <property type="gene ID" value="QL02p085596"/>
</dbReference>
<name>A0A7N2L011_QUELO</name>
<evidence type="ECO:0000313" key="9">
    <source>
        <dbReference type="Proteomes" id="UP000594261"/>
    </source>
</evidence>
<dbReference type="InterPro" id="IPR012474">
    <property type="entry name" value="Frigida"/>
</dbReference>
<dbReference type="Proteomes" id="UP000594261">
    <property type="component" value="Chromosome 2"/>
</dbReference>
<reference evidence="9" key="1">
    <citation type="journal article" date="2016" name="G3 (Bethesda)">
        <title>First Draft Assembly and Annotation of the Genome of a California Endemic Oak Quercus lobata Nee (Fagaceae).</title>
        <authorList>
            <person name="Sork V.L."/>
            <person name="Fitz-Gibbon S.T."/>
            <person name="Puiu D."/>
            <person name="Crepeau M."/>
            <person name="Gugger P.F."/>
            <person name="Sherman R."/>
            <person name="Stevens K."/>
            <person name="Langley C.H."/>
            <person name="Pellegrini M."/>
            <person name="Salzberg S.L."/>
        </authorList>
    </citation>
    <scope>NUCLEOTIDE SEQUENCE [LARGE SCALE GENOMIC DNA]</scope>
    <source>
        <strain evidence="9">cv. SW786</strain>
    </source>
</reference>
<dbReference type="GO" id="GO:0030154">
    <property type="term" value="P:cell differentiation"/>
    <property type="evidence" value="ECO:0007669"/>
    <property type="project" value="UniProtKB-KW"/>
</dbReference>
<evidence type="ECO:0000256" key="1">
    <source>
        <dbReference type="ARBA" id="ARBA00008956"/>
    </source>
</evidence>
<dbReference type="OMA" id="VEMWKEH"/>
<dbReference type="GO" id="GO:0009908">
    <property type="term" value="P:flower development"/>
    <property type="evidence" value="ECO:0007669"/>
    <property type="project" value="UniProtKB-KW"/>
</dbReference>
<accession>A0A7N2L011</accession>
<sequence length="550" mass="60362">MATELVINSDRVQKLFDDLEAQKTILSSCTQLFSTLSNRFISLQDSLSQKSQSLESKIQALESNSRETLESLSQREDSIPERESAAAARIEEQREAALADFGKPASASAELSETLKSLSRRMDSSGLVRYIVSKRKESVSLRAEISKAIAEAVDPPRLVLDAMEEFLKRKSADKRWACGMLIQALFPEMNSKKNKGPEFARSVVERAAEMVLLWKGQMDEEGSAVYGPAEAVMLLQMVLGFGLRSRFDEEYLRKLVVEFAARRDMAKLAAALGFGEKIGEFGVLNAEHGAFEHLYFNSLIYIIDELVKSGKELEAVYFASEAGLTERFPAVSLIKSYLKNSKKNASTILKNGNNSMAATEESSTLELNSIRAIIKCVEDHKLESEFSLDSLRKRATHLEKAKAERKKSSAGASKPQNKRAYGSGGGRSSGPPSFRPSKAAKFSNAFPPFSRRNPAPPAQHSPAARYSGPYNYPSQSMYDGPNTTPYASSYGVPHSQSPAALPQQHYSLPVDNMGAAGYRATVSYGGQTSYGAYDYGNAAPPTYQPSSYTQ</sequence>
<feature type="compositionally biased region" description="Polar residues" evidence="7">
    <location>
        <begin position="472"/>
        <end position="485"/>
    </location>
</feature>
<keyword evidence="3 5" id="KW-0221">Differentiation</keyword>
<keyword evidence="2 5" id="KW-0217">Developmental protein</keyword>
<keyword evidence="6" id="KW-0175">Coiled coil</keyword>
<dbReference type="PANTHER" id="PTHR31791">
    <property type="entry name" value="FRIGIDA-LIKE PROTEIN 3-RELATED"/>
    <property type="match status" value="1"/>
</dbReference>
<comment type="similarity">
    <text evidence="1 5">Belongs to the Frigida family.</text>
</comment>